<dbReference type="AlphaFoldDB" id="A0A7W9HL89"/>
<keyword evidence="2" id="KW-0732">Signal</keyword>
<sequence>MRAVLNVAVLGLVAGLLAGCGGDGQNATGTSATTTTASATQEPTKKSTEKAEAKGLAGTWKPINESPIGTLTITGTTAETTGQLACPGAITGADSTEPVLTLDCTTPNDDRKRGTLELKPDGSALVITWDGPSWGGAIDSLKRAD</sequence>
<feature type="compositionally biased region" description="Basic and acidic residues" evidence="1">
    <location>
        <begin position="43"/>
        <end position="53"/>
    </location>
</feature>
<evidence type="ECO:0000313" key="4">
    <source>
        <dbReference type="Proteomes" id="UP000552097"/>
    </source>
</evidence>
<protein>
    <submittedName>
        <fullName evidence="3">Uncharacterized protein</fullName>
    </submittedName>
</protein>
<comment type="caution">
    <text evidence="3">The sequence shown here is derived from an EMBL/GenBank/DDBJ whole genome shotgun (WGS) entry which is preliminary data.</text>
</comment>
<dbReference type="RefSeq" id="WP_184921952.1">
    <property type="nucleotide sequence ID" value="NZ_JACHMO010000001.1"/>
</dbReference>
<dbReference type="EMBL" id="JACHMO010000001">
    <property type="protein sequence ID" value="MBB5804196.1"/>
    <property type="molecule type" value="Genomic_DNA"/>
</dbReference>
<evidence type="ECO:0000256" key="1">
    <source>
        <dbReference type="SAM" id="MobiDB-lite"/>
    </source>
</evidence>
<accession>A0A7W9HL89</accession>
<feature type="chain" id="PRO_5038744532" evidence="2">
    <location>
        <begin position="19"/>
        <end position="145"/>
    </location>
</feature>
<name>A0A7W9HL89_9PSEU</name>
<proteinExistence type="predicted"/>
<organism evidence="3 4">
    <name type="scientific">Saccharothrix ecbatanensis</name>
    <dbReference type="NCBI Taxonomy" id="1105145"/>
    <lineage>
        <taxon>Bacteria</taxon>
        <taxon>Bacillati</taxon>
        <taxon>Actinomycetota</taxon>
        <taxon>Actinomycetes</taxon>
        <taxon>Pseudonocardiales</taxon>
        <taxon>Pseudonocardiaceae</taxon>
        <taxon>Saccharothrix</taxon>
    </lineage>
</organism>
<feature type="region of interest" description="Disordered" evidence="1">
    <location>
        <begin position="28"/>
        <end position="62"/>
    </location>
</feature>
<dbReference type="Proteomes" id="UP000552097">
    <property type="component" value="Unassembled WGS sequence"/>
</dbReference>
<keyword evidence="4" id="KW-1185">Reference proteome</keyword>
<evidence type="ECO:0000256" key="2">
    <source>
        <dbReference type="SAM" id="SignalP"/>
    </source>
</evidence>
<feature type="compositionally biased region" description="Low complexity" evidence="1">
    <location>
        <begin position="28"/>
        <end position="40"/>
    </location>
</feature>
<gene>
    <name evidence="3" type="ORF">F4560_003964</name>
</gene>
<reference evidence="3 4" key="1">
    <citation type="submission" date="2020-08" db="EMBL/GenBank/DDBJ databases">
        <title>Sequencing the genomes of 1000 actinobacteria strains.</title>
        <authorList>
            <person name="Klenk H.-P."/>
        </authorList>
    </citation>
    <scope>NUCLEOTIDE SEQUENCE [LARGE SCALE GENOMIC DNA]</scope>
    <source>
        <strain evidence="3 4">DSM 45486</strain>
    </source>
</reference>
<dbReference type="PROSITE" id="PS51257">
    <property type="entry name" value="PROKAR_LIPOPROTEIN"/>
    <property type="match status" value="1"/>
</dbReference>
<evidence type="ECO:0000313" key="3">
    <source>
        <dbReference type="EMBL" id="MBB5804196.1"/>
    </source>
</evidence>
<feature type="signal peptide" evidence="2">
    <location>
        <begin position="1"/>
        <end position="18"/>
    </location>
</feature>